<proteinExistence type="predicted"/>
<dbReference type="AlphaFoldDB" id="A0A8S3XT39"/>
<dbReference type="Proteomes" id="UP000691718">
    <property type="component" value="Unassembled WGS sequence"/>
</dbReference>
<protein>
    <submittedName>
        <fullName evidence="1">(apollo) hypothetical protein</fullName>
    </submittedName>
</protein>
<organism evidence="1 2">
    <name type="scientific">Parnassius apollo</name>
    <name type="common">Apollo butterfly</name>
    <name type="synonym">Papilio apollo</name>
    <dbReference type="NCBI Taxonomy" id="110799"/>
    <lineage>
        <taxon>Eukaryota</taxon>
        <taxon>Metazoa</taxon>
        <taxon>Ecdysozoa</taxon>
        <taxon>Arthropoda</taxon>
        <taxon>Hexapoda</taxon>
        <taxon>Insecta</taxon>
        <taxon>Pterygota</taxon>
        <taxon>Neoptera</taxon>
        <taxon>Endopterygota</taxon>
        <taxon>Lepidoptera</taxon>
        <taxon>Glossata</taxon>
        <taxon>Ditrysia</taxon>
        <taxon>Papilionoidea</taxon>
        <taxon>Papilionidae</taxon>
        <taxon>Parnassiinae</taxon>
        <taxon>Parnassini</taxon>
        <taxon>Parnassius</taxon>
        <taxon>Parnassius</taxon>
    </lineage>
</organism>
<keyword evidence="2" id="KW-1185">Reference proteome</keyword>
<accession>A0A8S3XT39</accession>
<sequence length="82" mass="9338">MLADIGGEHTLVLSAPKTFTSPKANGTEVKCLREVFELYPETFRLSGYIINSCARSLAIFLNNKFYWIVRQEDISVTTVYKM</sequence>
<evidence type="ECO:0000313" key="2">
    <source>
        <dbReference type="Proteomes" id="UP000691718"/>
    </source>
</evidence>
<evidence type="ECO:0000313" key="1">
    <source>
        <dbReference type="EMBL" id="CAG5030809.1"/>
    </source>
</evidence>
<name>A0A8S3XT39_PARAO</name>
<reference evidence="1" key="1">
    <citation type="submission" date="2021-04" db="EMBL/GenBank/DDBJ databases">
        <authorList>
            <person name="Tunstrom K."/>
        </authorList>
    </citation>
    <scope>NUCLEOTIDE SEQUENCE</scope>
</reference>
<dbReference type="EMBL" id="CAJQZP010001217">
    <property type="protein sequence ID" value="CAG5030809.1"/>
    <property type="molecule type" value="Genomic_DNA"/>
</dbReference>
<gene>
    <name evidence="1" type="ORF">PAPOLLO_LOCUS19552</name>
</gene>
<comment type="caution">
    <text evidence="1">The sequence shown here is derived from an EMBL/GenBank/DDBJ whole genome shotgun (WGS) entry which is preliminary data.</text>
</comment>